<keyword evidence="9" id="KW-1185">Reference proteome</keyword>
<gene>
    <name evidence="8" type="ORF">GCM10012287_31930</name>
</gene>
<evidence type="ECO:0000256" key="3">
    <source>
        <dbReference type="ARBA" id="ARBA00023125"/>
    </source>
</evidence>
<dbReference type="GO" id="GO:0003677">
    <property type="term" value="F:DNA binding"/>
    <property type="evidence" value="ECO:0007669"/>
    <property type="project" value="UniProtKB-KW"/>
</dbReference>
<evidence type="ECO:0000259" key="7">
    <source>
        <dbReference type="PROSITE" id="PS51755"/>
    </source>
</evidence>
<dbReference type="SMART" id="SM00862">
    <property type="entry name" value="Trans_reg_C"/>
    <property type="match status" value="1"/>
</dbReference>
<dbReference type="InterPro" id="IPR016032">
    <property type="entry name" value="Sig_transdc_resp-reg_C-effctor"/>
</dbReference>
<dbReference type="SMART" id="SM00448">
    <property type="entry name" value="REC"/>
    <property type="match status" value="1"/>
</dbReference>
<evidence type="ECO:0000256" key="2">
    <source>
        <dbReference type="ARBA" id="ARBA00023012"/>
    </source>
</evidence>
<name>A0ABQ2MFU0_9ACTN</name>
<evidence type="ECO:0000256" key="4">
    <source>
        <dbReference type="PROSITE-ProRule" id="PRU00169"/>
    </source>
</evidence>
<dbReference type="SUPFAM" id="SSF46894">
    <property type="entry name" value="C-terminal effector domain of the bipartite response regulators"/>
    <property type="match status" value="1"/>
</dbReference>
<reference evidence="9" key="1">
    <citation type="journal article" date="2019" name="Int. J. Syst. Evol. Microbiol.">
        <title>The Global Catalogue of Microorganisms (GCM) 10K type strain sequencing project: providing services to taxonomists for standard genome sequencing and annotation.</title>
        <authorList>
            <consortium name="The Broad Institute Genomics Platform"/>
            <consortium name="The Broad Institute Genome Sequencing Center for Infectious Disease"/>
            <person name="Wu L."/>
            <person name="Ma J."/>
        </authorList>
    </citation>
    <scope>NUCLEOTIDE SEQUENCE [LARGE SCALE GENOMIC DNA]</scope>
    <source>
        <strain evidence="9">CGMCC 4.7178</strain>
    </source>
</reference>
<feature type="modified residue" description="4-aspartylphosphate" evidence="4">
    <location>
        <position position="77"/>
    </location>
</feature>
<feature type="domain" description="Response regulatory" evidence="6">
    <location>
        <begin position="28"/>
        <end position="142"/>
    </location>
</feature>
<dbReference type="InterPro" id="IPR001789">
    <property type="entry name" value="Sig_transdc_resp-reg_receiver"/>
</dbReference>
<evidence type="ECO:0000256" key="5">
    <source>
        <dbReference type="PROSITE-ProRule" id="PRU01091"/>
    </source>
</evidence>
<organism evidence="8 9">
    <name type="scientific">Streptomyces daqingensis</name>
    <dbReference type="NCBI Taxonomy" id="1472640"/>
    <lineage>
        <taxon>Bacteria</taxon>
        <taxon>Bacillati</taxon>
        <taxon>Actinomycetota</taxon>
        <taxon>Actinomycetes</taxon>
        <taxon>Kitasatosporales</taxon>
        <taxon>Streptomycetaceae</taxon>
        <taxon>Streptomyces</taxon>
    </lineage>
</organism>
<feature type="domain" description="OmpR/PhoB-type" evidence="7">
    <location>
        <begin position="147"/>
        <end position="250"/>
    </location>
</feature>
<protein>
    <submittedName>
        <fullName evidence="8">DNA-binding response regulator</fullName>
    </submittedName>
</protein>
<dbReference type="PROSITE" id="PS50110">
    <property type="entry name" value="RESPONSE_REGULATORY"/>
    <property type="match status" value="1"/>
</dbReference>
<feature type="DNA-binding region" description="OmpR/PhoB-type" evidence="5">
    <location>
        <begin position="147"/>
        <end position="250"/>
    </location>
</feature>
<accession>A0ABQ2MFU0</accession>
<dbReference type="InterPro" id="IPR036388">
    <property type="entry name" value="WH-like_DNA-bd_sf"/>
</dbReference>
<dbReference type="Pfam" id="PF00072">
    <property type="entry name" value="Response_reg"/>
    <property type="match status" value="1"/>
</dbReference>
<dbReference type="Gene3D" id="3.40.50.2300">
    <property type="match status" value="1"/>
</dbReference>
<evidence type="ECO:0000313" key="8">
    <source>
        <dbReference type="EMBL" id="GGO50962.1"/>
    </source>
</evidence>
<dbReference type="SUPFAM" id="SSF52172">
    <property type="entry name" value="CheY-like"/>
    <property type="match status" value="1"/>
</dbReference>
<dbReference type="Pfam" id="PF00486">
    <property type="entry name" value="Trans_reg_C"/>
    <property type="match status" value="1"/>
</dbReference>
<evidence type="ECO:0000313" key="9">
    <source>
        <dbReference type="Proteomes" id="UP000631535"/>
    </source>
</evidence>
<dbReference type="InterPro" id="IPR039420">
    <property type="entry name" value="WalR-like"/>
</dbReference>
<comment type="caution">
    <text evidence="8">The sequence shown here is derived from an EMBL/GenBank/DDBJ whole genome shotgun (WGS) entry which is preliminary data.</text>
</comment>
<sequence>MCISDDPHRLPGTGLTHRNEDYHQLMTRVLLAEDDTSISEPLARALRREGYEVEVRKDGPTALDVGLRDGIDLVVLDLGLPGMDGLEVCRRLRTEGHTFPVLVLTARADEVDTVVGLDAGADDYVTKPFRLAELLARVRALLRRGAPVEPVVPPATHGVRIDVESHRVWMGEEELQLTAKEFDLLRVLVRDAGRVVTRDQLMREVWDTTWWSSTKTLDMHISWLRKKLGDDAANPRYIATVRGVGFRFEKS</sequence>
<keyword evidence="3 5" id="KW-0238">DNA-binding</keyword>
<keyword evidence="2" id="KW-0902">Two-component regulatory system</keyword>
<dbReference type="PANTHER" id="PTHR48111">
    <property type="entry name" value="REGULATOR OF RPOS"/>
    <property type="match status" value="1"/>
</dbReference>
<dbReference type="Gene3D" id="6.10.250.690">
    <property type="match status" value="1"/>
</dbReference>
<dbReference type="InterPro" id="IPR001867">
    <property type="entry name" value="OmpR/PhoB-type_DNA-bd"/>
</dbReference>
<dbReference type="EMBL" id="BMMP01000009">
    <property type="protein sequence ID" value="GGO50962.1"/>
    <property type="molecule type" value="Genomic_DNA"/>
</dbReference>
<dbReference type="PANTHER" id="PTHR48111:SF40">
    <property type="entry name" value="PHOSPHATE REGULON TRANSCRIPTIONAL REGULATORY PROTEIN PHOB"/>
    <property type="match status" value="1"/>
</dbReference>
<dbReference type="CDD" id="cd00383">
    <property type="entry name" value="trans_reg_C"/>
    <property type="match status" value="1"/>
</dbReference>
<dbReference type="Proteomes" id="UP000631535">
    <property type="component" value="Unassembled WGS sequence"/>
</dbReference>
<evidence type="ECO:0000256" key="1">
    <source>
        <dbReference type="ARBA" id="ARBA00022553"/>
    </source>
</evidence>
<evidence type="ECO:0000259" key="6">
    <source>
        <dbReference type="PROSITE" id="PS50110"/>
    </source>
</evidence>
<dbReference type="InterPro" id="IPR011006">
    <property type="entry name" value="CheY-like_superfamily"/>
</dbReference>
<proteinExistence type="predicted"/>
<dbReference type="PROSITE" id="PS51755">
    <property type="entry name" value="OMPR_PHOB"/>
    <property type="match status" value="1"/>
</dbReference>
<dbReference type="Gene3D" id="1.10.10.10">
    <property type="entry name" value="Winged helix-like DNA-binding domain superfamily/Winged helix DNA-binding domain"/>
    <property type="match status" value="1"/>
</dbReference>
<keyword evidence="1 4" id="KW-0597">Phosphoprotein</keyword>